<proteinExistence type="predicted"/>
<protein>
    <submittedName>
        <fullName evidence="1">Alkaline phosphatase family protein</fullName>
    </submittedName>
</protein>
<comment type="caution">
    <text evidence="1">The sequence shown here is derived from an EMBL/GenBank/DDBJ whole genome shotgun (WGS) entry which is preliminary data.</text>
</comment>
<accession>A0AC61S620</accession>
<evidence type="ECO:0000313" key="1">
    <source>
        <dbReference type="EMBL" id="THG53580.1"/>
    </source>
</evidence>
<sequence length="541" mass="59513">MHKKSDRYITAKITSILIASMVTFTIVAQSPSPRPKLVVGIVVEGLREDYIDLLRGYFGPNGFNRLINGGVMMDNVDFGTQLDATAASALIYTGAEPAVNGIPSGSVYDTATKRRISVLHDNASIGNYTDETLSPKAIRVSTLSDEVRIDGGGIGSVYAVAPVSTQSIVMAGHAGNSAFWIDDTNGKWATTTYYKDVPPPMSARNYSRPLSSRLDTLTWRPSMAPDKYPDLPAYKKYYPFRHMFQRNDVDRFANYKTSAPVNTEVTDIASDYIKGLQLGTRDAADMLNLAYTLAPFSKAKDSDSRLETLDSYLKLDADLSRLFDVIDKNVGLDKTFIFLSGTPSAPNTKRDDDKWGIPNGEFNPRHAVSLLNVYLMAKHGQGEWVTGYDRGQLFLNKDLIKEKDIDLKSIREEAAEFLVRMSGVSGAWTIEDIVAARAGANSSALKRNTTVDLSGDILIEVNPGWEIVEVNPSTGKEYRTTVRSGLMAAPVFLMYKSLAPQRLSQPIDARAIAPSVARILRIRSPNAAQLPPLRFTLKSEN</sequence>
<name>A0AC61S620_9BACT</name>
<dbReference type="Proteomes" id="UP000305401">
    <property type="component" value="Unassembled WGS sequence"/>
</dbReference>
<keyword evidence="2" id="KW-1185">Reference proteome</keyword>
<organism evidence="1 2">
    <name type="scientific">Muribaculum caecicola</name>
    <dbReference type="NCBI Taxonomy" id="3038144"/>
    <lineage>
        <taxon>Bacteria</taxon>
        <taxon>Pseudomonadati</taxon>
        <taxon>Bacteroidota</taxon>
        <taxon>Bacteroidia</taxon>
        <taxon>Bacteroidales</taxon>
        <taxon>Muribaculaceae</taxon>
        <taxon>Muribaculum</taxon>
    </lineage>
</organism>
<reference evidence="1" key="1">
    <citation type="submission" date="2019-04" db="EMBL/GenBank/DDBJ databases">
        <title>Microbes associate with the intestines of laboratory mice.</title>
        <authorList>
            <person name="Navarre W."/>
            <person name="Wong E."/>
            <person name="Huang K.C."/>
            <person name="Tropini C."/>
            <person name="Ng K."/>
            <person name="Yu B."/>
        </authorList>
    </citation>
    <scope>NUCLEOTIDE SEQUENCE</scope>
    <source>
        <strain evidence="1">NM86_A22</strain>
    </source>
</reference>
<gene>
    <name evidence="1" type="ORF">E5990_04345</name>
</gene>
<evidence type="ECO:0000313" key="2">
    <source>
        <dbReference type="Proteomes" id="UP000305401"/>
    </source>
</evidence>
<dbReference type="EMBL" id="SSTG01000034">
    <property type="protein sequence ID" value="THG53580.1"/>
    <property type="molecule type" value="Genomic_DNA"/>
</dbReference>